<keyword evidence="3 7" id="KW-0694">RNA-binding</keyword>
<dbReference type="EMBL" id="CP002101">
    <property type="protein sequence ID" value="AEH61071.1"/>
    <property type="molecule type" value="Genomic_DNA"/>
</dbReference>
<evidence type="ECO:0000259" key="9">
    <source>
        <dbReference type="Pfam" id="PF00900"/>
    </source>
</evidence>
<sequence length="236" mass="26056">MGKHQKRISVPKSWQIPKKANKWALSTRPGPHHKAQSVPIGIVLRDMLELVDNSSEAKKVLSDGKILVDGTVRKDVRFPIGLFDIITIPLNNLSYIVLLDRKGRLVLNQLQDITTTKLCKINGKTTVKGGKVQLNLSDGTNIIATSEYKPNDSVIISLPDKEIVKHIEYKEGNLAMIVGGTHSGELGTIRSINKVRSSKNNTVAVSGEYDFETIEDYVVIVGEKEPEIDLGGETYE</sequence>
<dbReference type="InterPro" id="IPR013845">
    <property type="entry name" value="Ribosomal_eS4_central_region"/>
</dbReference>
<dbReference type="PROSITE" id="PS50889">
    <property type="entry name" value="S4"/>
    <property type="match status" value="1"/>
</dbReference>
<keyword evidence="5 7" id="KW-0687">Ribonucleoprotein</keyword>
<evidence type="ECO:0000256" key="2">
    <source>
        <dbReference type="ARBA" id="ARBA00022730"/>
    </source>
</evidence>
<dbReference type="InterPro" id="IPR013843">
    <property type="entry name" value="Ribosomal_eS4_N"/>
</dbReference>
<dbReference type="InterPro" id="IPR018199">
    <property type="entry name" value="Ribosomal_eS4_N_CS"/>
</dbReference>
<evidence type="ECO:0000313" key="12">
    <source>
        <dbReference type="Proteomes" id="UP000006622"/>
    </source>
</evidence>
<dbReference type="PIRSF" id="PIRSF002116">
    <property type="entry name" value="Ribosomal_S4"/>
    <property type="match status" value="1"/>
</dbReference>
<dbReference type="GO" id="GO:0006412">
    <property type="term" value="P:translation"/>
    <property type="evidence" value="ECO:0007669"/>
    <property type="project" value="UniProtKB-UniRule"/>
</dbReference>
<dbReference type="Gene3D" id="2.30.30.30">
    <property type="match status" value="1"/>
</dbReference>
<evidence type="ECO:0000256" key="1">
    <source>
        <dbReference type="ARBA" id="ARBA00007500"/>
    </source>
</evidence>
<protein>
    <recommendedName>
        <fullName evidence="6 7">Small ribosomal subunit protein eS4</fullName>
    </recommendedName>
</protein>
<reference evidence="11 12" key="1">
    <citation type="submission" date="2010-07" db="EMBL/GenBank/DDBJ databases">
        <title>The complete genome of Methanosalsum zhilinae DSM 4017.</title>
        <authorList>
            <consortium name="US DOE Joint Genome Institute (JGI-PGF)"/>
            <person name="Lucas S."/>
            <person name="Copeland A."/>
            <person name="Lapidus A."/>
            <person name="Glavina del Rio T."/>
            <person name="Dalin E."/>
            <person name="Tice H."/>
            <person name="Bruce D."/>
            <person name="Goodwin L."/>
            <person name="Pitluck S."/>
            <person name="Kyrpides N."/>
            <person name="Mavromatis K."/>
            <person name="Ovchinnikova G."/>
            <person name="Daligault H."/>
            <person name="Detter J.C."/>
            <person name="Han C."/>
            <person name="Tapia R."/>
            <person name="Larimer F."/>
            <person name="Land M."/>
            <person name="Hauser L."/>
            <person name="Markowitz V."/>
            <person name="Cheng J.-F."/>
            <person name="Hugenholtz P."/>
            <person name="Woyke T."/>
            <person name="Wu D."/>
            <person name="Spring S."/>
            <person name="Schueler E."/>
            <person name="Brambilla E."/>
            <person name="Klenk H.-P."/>
            <person name="Eisen J.A."/>
        </authorList>
    </citation>
    <scope>NUCLEOTIDE SEQUENCE [LARGE SCALE GENOMIC DNA]</scope>
    <source>
        <strain evidence="12">DSM 4017 / NBRC 107636 / OCM 62 / WeN5</strain>
    </source>
</reference>
<evidence type="ECO:0000256" key="7">
    <source>
        <dbReference type="HAMAP-Rule" id="MF_00485"/>
    </source>
</evidence>
<dbReference type="InterPro" id="IPR041982">
    <property type="entry name" value="Ribosomal_eS4_KOW"/>
</dbReference>
<evidence type="ECO:0000259" key="10">
    <source>
        <dbReference type="Pfam" id="PF08071"/>
    </source>
</evidence>
<comment type="similarity">
    <text evidence="1 7">Belongs to the eukaryotic ribosomal protein eS4 family.</text>
</comment>
<dbReference type="GeneID" id="10822852"/>
<evidence type="ECO:0000313" key="11">
    <source>
        <dbReference type="EMBL" id="AEH61071.1"/>
    </source>
</evidence>
<dbReference type="Gene3D" id="2.40.50.740">
    <property type="match status" value="1"/>
</dbReference>
<keyword evidence="12" id="KW-1185">Reference proteome</keyword>
<dbReference type="STRING" id="679901.Mzhil_1217"/>
<dbReference type="HAMAP" id="MF_00485">
    <property type="entry name" value="Ribosomal_eS4"/>
    <property type="match status" value="1"/>
</dbReference>
<proteinExistence type="inferred from homology"/>
<gene>
    <name evidence="7" type="primary">rps4e</name>
    <name evidence="11" type="ordered locus">Mzhil_1217</name>
</gene>
<dbReference type="Pfam" id="PF08071">
    <property type="entry name" value="RS4NT"/>
    <property type="match status" value="1"/>
</dbReference>
<dbReference type="PANTHER" id="PTHR11581">
    <property type="entry name" value="30S/40S RIBOSOMAL PROTEIN S4"/>
    <property type="match status" value="1"/>
</dbReference>
<dbReference type="InterPro" id="IPR036986">
    <property type="entry name" value="S4_RNA-bd_sf"/>
</dbReference>
<dbReference type="SUPFAM" id="SSF55174">
    <property type="entry name" value="Alpha-L RNA-binding motif"/>
    <property type="match status" value="1"/>
</dbReference>
<dbReference type="RefSeq" id="WP_013898508.1">
    <property type="nucleotide sequence ID" value="NC_015676.1"/>
</dbReference>
<dbReference type="HOGENOM" id="CLU_060400_0_0_2"/>
<dbReference type="CDD" id="cd00165">
    <property type="entry name" value="S4"/>
    <property type="match status" value="1"/>
</dbReference>
<dbReference type="GO" id="GO:0019843">
    <property type="term" value="F:rRNA binding"/>
    <property type="evidence" value="ECO:0007669"/>
    <property type="project" value="UniProtKB-KW"/>
</dbReference>
<dbReference type="InterPro" id="IPR000876">
    <property type="entry name" value="Ribosomal_eS4"/>
</dbReference>
<dbReference type="NCBIfam" id="NF003312">
    <property type="entry name" value="PRK04313.1"/>
    <property type="match status" value="1"/>
</dbReference>
<dbReference type="AlphaFoldDB" id="F7XMQ1"/>
<dbReference type="CDD" id="cd06087">
    <property type="entry name" value="KOW_RPS4"/>
    <property type="match status" value="1"/>
</dbReference>
<keyword evidence="4 7" id="KW-0689">Ribosomal protein</keyword>
<evidence type="ECO:0000256" key="3">
    <source>
        <dbReference type="ARBA" id="ARBA00022884"/>
    </source>
</evidence>
<keyword evidence="2 8" id="KW-0699">rRNA-binding</keyword>
<evidence type="ECO:0000256" key="5">
    <source>
        <dbReference type="ARBA" id="ARBA00023274"/>
    </source>
</evidence>
<dbReference type="InterPro" id="IPR014722">
    <property type="entry name" value="Rib_uL2_dom2"/>
</dbReference>
<organism evidence="11 12">
    <name type="scientific">Methanosalsum zhilinae (strain DSM 4017 / NBRC 107636 / OCM 62 / WeN5)</name>
    <name type="common">Methanohalophilus zhilinae</name>
    <dbReference type="NCBI Taxonomy" id="679901"/>
    <lineage>
        <taxon>Archaea</taxon>
        <taxon>Methanobacteriati</taxon>
        <taxon>Methanobacteriota</taxon>
        <taxon>Stenosarchaea group</taxon>
        <taxon>Methanomicrobia</taxon>
        <taxon>Methanosarcinales</taxon>
        <taxon>Methanosarcinaceae</taxon>
        <taxon>Methanosalsum</taxon>
    </lineage>
</organism>
<dbReference type="Proteomes" id="UP000006622">
    <property type="component" value="Chromosome"/>
</dbReference>
<dbReference type="InterPro" id="IPR038237">
    <property type="entry name" value="Ribosomal_eS4_central_sf"/>
</dbReference>
<evidence type="ECO:0000256" key="6">
    <source>
        <dbReference type="ARBA" id="ARBA00035272"/>
    </source>
</evidence>
<dbReference type="KEGG" id="mzh:Mzhil_1217"/>
<dbReference type="GO" id="GO:0003735">
    <property type="term" value="F:structural constituent of ribosome"/>
    <property type="evidence" value="ECO:0007669"/>
    <property type="project" value="InterPro"/>
</dbReference>
<accession>F7XMQ1</accession>
<dbReference type="GO" id="GO:0022627">
    <property type="term" value="C:cytosolic small ribosomal subunit"/>
    <property type="evidence" value="ECO:0007669"/>
    <property type="project" value="TreeGrafter"/>
</dbReference>
<evidence type="ECO:0000256" key="8">
    <source>
        <dbReference type="PROSITE-ProRule" id="PRU00182"/>
    </source>
</evidence>
<evidence type="ECO:0000256" key="4">
    <source>
        <dbReference type="ARBA" id="ARBA00022980"/>
    </source>
</evidence>
<dbReference type="Pfam" id="PF00900">
    <property type="entry name" value="Ribosomal_S4e"/>
    <property type="match status" value="1"/>
</dbReference>
<name>F7XMQ1_METZD</name>
<dbReference type="OrthoDB" id="372073at2157"/>
<feature type="domain" description="Small ribosomal subunit protein eS4 N-terminal" evidence="10">
    <location>
        <begin position="3"/>
        <end position="34"/>
    </location>
</feature>
<dbReference type="PANTHER" id="PTHR11581:SF0">
    <property type="entry name" value="SMALL RIBOSOMAL SUBUNIT PROTEIN ES4"/>
    <property type="match status" value="1"/>
</dbReference>
<dbReference type="PROSITE" id="PS00528">
    <property type="entry name" value="RIBOSOMAL_S4E"/>
    <property type="match status" value="1"/>
</dbReference>
<feature type="domain" description="Small ribosomal subunit protein eS4 central region" evidence="9">
    <location>
        <begin position="92"/>
        <end position="163"/>
    </location>
</feature>
<dbReference type="Gene3D" id="3.10.290.10">
    <property type="entry name" value="RNA-binding S4 domain"/>
    <property type="match status" value="1"/>
</dbReference>